<evidence type="ECO:0000313" key="3">
    <source>
        <dbReference type="Proteomes" id="UP000005707"/>
    </source>
</evidence>
<protein>
    <submittedName>
        <fullName evidence="2">Peptidoglycan linked protein</fullName>
    </submittedName>
</protein>
<accession>U2E9V9</accession>
<feature type="signal peptide" evidence="1">
    <location>
        <begin position="1"/>
        <end position="21"/>
    </location>
</feature>
<comment type="caution">
    <text evidence="2">The sequence shown here is derived from an EMBL/GenBank/DDBJ whole genome shotgun (WGS) entry which is preliminary data.</text>
</comment>
<reference evidence="2 3" key="2">
    <citation type="journal article" date="2013" name="PLoS ONE">
        <title>INDIGO - INtegrated Data Warehouse of MIcrobial GenOmes with Examples from the Red Sea Extremophiles.</title>
        <authorList>
            <person name="Alam I."/>
            <person name="Antunes A."/>
            <person name="Kamau A.A."/>
            <person name="Ba Alawi W."/>
            <person name="Kalkatawi M."/>
            <person name="Stingl U."/>
            <person name="Bajic V.B."/>
        </authorList>
    </citation>
    <scope>NUCLEOTIDE SEQUENCE [LARGE SCALE GENOMIC DNA]</scope>
    <source>
        <strain evidence="2 3">SSD-17B</strain>
    </source>
</reference>
<keyword evidence="1" id="KW-0732">Signal</keyword>
<dbReference type="AlphaFoldDB" id="U2E9V9"/>
<dbReference type="PROSITE" id="PS51257">
    <property type="entry name" value="PROKAR_LIPOPROTEIN"/>
    <property type="match status" value="1"/>
</dbReference>
<dbReference type="InParanoid" id="U2E9V9"/>
<evidence type="ECO:0000256" key="1">
    <source>
        <dbReference type="SAM" id="SignalP"/>
    </source>
</evidence>
<dbReference type="Proteomes" id="UP000005707">
    <property type="component" value="Unassembled WGS sequence"/>
</dbReference>
<gene>
    <name evidence="2" type="ORF">HLPCO_002153</name>
</gene>
<dbReference type="SUPFAM" id="SSF53850">
    <property type="entry name" value="Periplasmic binding protein-like II"/>
    <property type="match status" value="1"/>
</dbReference>
<proteinExistence type="predicted"/>
<dbReference type="PANTHER" id="PTHR24273">
    <property type="entry name" value="FI04643P-RELATED"/>
    <property type="match status" value="1"/>
</dbReference>
<keyword evidence="3" id="KW-1185">Reference proteome</keyword>
<dbReference type="STRING" id="1033810.HLPCO_002153"/>
<dbReference type="EMBL" id="AFNU02000007">
    <property type="protein sequence ID" value="ERJ11913.1"/>
    <property type="molecule type" value="Genomic_DNA"/>
</dbReference>
<dbReference type="InterPro" id="IPR013783">
    <property type="entry name" value="Ig-like_fold"/>
</dbReference>
<reference evidence="2 3" key="1">
    <citation type="journal article" date="2011" name="J. Bacteriol.">
        <title>Genome sequence of Haloplasma contractile, an unusual contractile bacterium from a deep-sea anoxic brine lake.</title>
        <authorList>
            <person name="Antunes A."/>
            <person name="Alam I."/>
            <person name="El Dorry H."/>
            <person name="Siam R."/>
            <person name="Robertson A."/>
            <person name="Bajic V.B."/>
            <person name="Stingl U."/>
        </authorList>
    </citation>
    <scope>NUCLEOTIDE SEQUENCE [LARGE SCALE GENOMIC DNA]</scope>
    <source>
        <strain evidence="2 3">SSD-17B</strain>
    </source>
</reference>
<organism evidence="2 3">
    <name type="scientific">Haloplasma contractile SSD-17B</name>
    <dbReference type="NCBI Taxonomy" id="1033810"/>
    <lineage>
        <taxon>Bacteria</taxon>
        <taxon>Bacillati</taxon>
        <taxon>Mycoplasmatota</taxon>
        <taxon>Mollicutes</taxon>
        <taxon>Haloplasmatales</taxon>
        <taxon>Haloplasmataceae</taxon>
        <taxon>Haloplasma</taxon>
    </lineage>
</organism>
<name>U2E9V9_9MOLU</name>
<dbReference type="eggNOG" id="COG4932">
    <property type="taxonomic scope" value="Bacteria"/>
</dbReference>
<dbReference type="PANTHER" id="PTHR24273:SF32">
    <property type="entry name" value="HYALIN"/>
    <property type="match status" value="1"/>
</dbReference>
<dbReference type="Gene3D" id="3.40.190.10">
    <property type="entry name" value="Periplasmic binding protein-like II"/>
    <property type="match status" value="1"/>
</dbReference>
<evidence type="ECO:0000313" key="2">
    <source>
        <dbReference type="EMBL" id="ERJ11913.1"/>
    </source>
</evidence>
<dbReference type="Gene3D" id="2.60.40.10">
    <property type="entry name" value="Immunoglobulins"/>
    <property type="match status" value="3"/>
</dbReference>
<sequence>MVKKFSFLVLLSLLIFVSACGILDNTAPDISVKETFKTTYEVGASEPDWLDAVVVTDQRDGTITLTESDIDRSNVDMDTVGTFAVGYHAVDSRNNKISKLITITIQDTTAPVIVVDDTKKTTYEVGSDAPDWSTFVSVTDNYDDVITIDSTDTLNVDINTVGTFDVRYQAIDSIGNNSSETITVTIQDTIAPVITIDDTKMSTYGVGSDTPDWSVFVSVTDNYDDTIAIDRIDTATVDMNTVGTYDVIYYAVDSSGNEESETITFKVINDLIGDKTVEEWKAYYSQIIGIDENGNGTPDWQEQEMEIVYASHFFEDEDQYNTQFRNAQKWAAQYDNITVVRDQRFKKSAGYDFAQLQMLLTAASEGTMPDIFYSPLPDEVYDHNLSLDLTPYLRTDSEALYISQNAIDYMKSFDGLELYGIPFMSVSQMPAINVGLLREHNISVPSYDWTYEEYEALRHEVGALTDAGDQCIFPGIIDFSQHGPHYFDSIPNGWKGFNIETQRFDFESADGFGAWLEEVAYEGNQGWDFFYLEQSQIPEACQNVGWPWGDGIQAIQNMKLYSLNFDIDTFVSERGLDIDLYPMPEAPLGGQTTLPGYYDTFSLSYTLENDPIKAEAVFDLAKWLSYGEDGTSARWSLIDEDIILYGETYEAFIEAGGVHEDWPKVHPSTHLMDYISGWPITTNPNVIEHHPLVKGFPENSAFAVYNFDAFKNPEFQRQLSNPVAYPRQIPAVTKTYAHLNTWEIKEQIRLEGYTYAEIAGTWDHELNIYLDDYLRNYNE</sequence>
<dbReference type="RefSeq" id="WP_008827428.1">
    <property type="nucleotide sequence ID" value="NZ_AFNU02000007.1"/>
</dbReference>
<feature type="chain" id="PRO_5004625480" evidence="1">
    <location>
        <begin position="22"/>
        <end position="779"/>
    </location>
</feature>